<dbReference type="EMBL" id="WEID01000103">
    <property type="protein sequence ID" value="KAB8126646.1"/>
    <property type="molecule type" value="Genomic_DNA"/>
</dbReference>
<reference evidence="2 3" key="1">
    <citation type="submission" date="2019-10" db="EMBL/GenBank/DDBJ databases">
        <title>Gracilibacillus sp. nov. isolated from rice seeds.</title>
        <authorList>
            <person name="He S."/>
        </authorList>
    </citation>
    <scope>NUCLEOTIDE SEQUENCE [LARGE SCALE GENOMIC DNA]</scope>
    <source>
        <strain evidence="2 3">TD8</strain>
    </source>
</reference>
<comment type="caution">
    <text evidence="2">The sequence shown here is derived from an EMBL/GenBank/DDBJ whole genome shotgun (WGS) entry which is preliminary data.</text>
</comment>
<gene>
    <name evidence="2" type="ORF">F9U64_19550</name>
</gene>
<name>A0A7C8KWV2_9BACI</name>
<feature type="compositionally biased region" description="Basic and acidic residues" evidence="1">
    <location>
        <begin position="1"/>
        <end position="11"/>
    </location>
</feature>
<dbReference type="AlphaFoldDB" id="A0A7C8KWV2"/>
<evidence type="ECO:0000313" key="3">
    <source>
        <dbReference type="Proteomes" id="UP000480246"/>
    </source>
</evidence>
<accession>A0A7C8KWV2</accession>
<feature type="region of interest" description="Disordered" evidence="1">
    <location>
        <begin position="1"/>
        <end position="22"/>
    </location>
</feature>
<evidence type="ECO:0000256" key="1">
    <source>
        <dbReference type="SAM" id="MobiDB-lite"/>
    </source>
</evidence>
<sequence length="111" mass="12878">MGRYNDSRECDNNSVSPAEDEMIVSPTRRVTNTRTNYRTVKHIHPTEVLNVNRTVVRNENYYPVRNSNVNETVVEDYNCGSDINSPNCQRVSPASTNNGRKCKCRRRRSWI</sequence>
<dbReference type="RefSeq" id="WP_153406564.1">
    <property type="nucleotide sequence ID" value="NZ_ML762448.1"/>
</dbReference>
<protein>
    <recommendedName>
        <fullName evidence="4">Spore coat protein D</fullName>
    </recommendedName>
</protein>
<organism evidence="2 3">
    <name type="scientific">Gracilibacillus oryzae</name>
    <dbReference type="NCBI Taxonomy" id="1672701"/>
    <lineage>
        <taxon>Bacteria</taxon>
        <taxon>Bacillati</taxon>
        <taxon>Bacillota</taxon>
        <taxon>Bacilli</taxon>
        <taxon>Bacillales</taxon>
        <taxon>Bacillaceae</taxon>
        <taxon>Gracilibacillus</taxon>
    </lineage>
</organism>
<dbReference type="Proteomes" id="UP000480246">
    <property type="component" value="Unassembled WGS sequence"/>
</dbReference>
<keyword evidence="3" id="KW-1185">Reference proteome</keyword>
<dbReference type="OrthoDB" id="2943345at2"/>
<proteinExistence type="predicted"/>
<dbReference type="InterPro" id="IPR020108">
    <property type="entry name" value="Spore_coat_CotD"/>
</dbReference>
<evidence type="ECO:0008006" key="4">
    <source>
        <dbReference type="Google" id="ProtNLM"/>
    </source>
</evidence>
<dbReference type="Pfam" id="PF11122">
    <property type="entry name" value="Spore-coat_CotD"/>
    <property type="match status" value="1"/>
</dbReference>
<evidence type="ECO:0000313" key="2">
    <source>
        <dbReference type="EMBL" id="KAB8126646.1"/>
    </source>
</evidence>